<proteinExistence type="predicted"/>
<gene>
    <name evidence="1" type="ORF">FBU59_004018</name>
</gene>
<name>A0ACC1J6W6_9FUNG</name>
<protein>
    <submittedName>
        <fullName evidence="1">Uncharacterized protein</fullName>
    </submittedName>
</protein>
<evidence type="ECO:0000313" key="2">
    <source>
        <dbReference type="Proteomes" id="UP001150603"/>
    </source>
</evidence>
<dbReference type="EMBL" id="JANBPW010002748">
    <property type="protein sequence ID" value="KAJ1939749.1"/>
    <property type="molecule type" value="Genomic_DNA"/>
</dbReference>
<organism evidence="1 2">
    <name type="scientific">Linderina macrospora</name>
    <dbReference type="NCBI Taxonomy" id="4868"/>
    <lineage>
        <taxon>Eukaryota</taxon>
        <taxon>Fungi</taxon>
        <taxon>Fungi incertae sedis</taxon>
        <taxon>Zoopagomycota</taxon>
        <taxon>Kickxellomycotina</taxon>
        <taxon>Kickxellomycetes</taxon>
        <taxon>Kickxellales</taxon>
        <taxon>Kickxellaceae</taxon>
        <taxon>Linderina</taxon>
    </lineage>
</organism>
<keyword evidence="2" id="KW-1185">Reference proteome</keyword>
<sequence length="174" mass="19286">MGLFNSGISSYDANSVLARVKDICQVWTDSGVETNISENIQVSRWSKLVWNASFNTVSVASGGNDTRQMLDSPKCTELIRKMMVEVFTAGKVVTGSNLTSLNGQTTPEGVIKSTDAHPKSVSPSMLMDYRAKRPLEYEVILRNPIELAKKHSVEVPHLETVYALLTMIERGYMQ</sequence>
<dbReference type="Proteomes" id="UP001150603">
    <property type="component" value="Unassembled WGS sequence"/>
</dbReference>
<evidence type="ECO:0000313" key="1">
    <source>
        <dbReference type="EMBL" id="KAJ1939749.1"/>
    </source>
</evidence>
<reference evidence="1" key="1">
    <citation type="submission" date="2022-07" db="EMBL/GenBank/DDBJ databases">
        <title>Phylogenomic reconstructions and comparative analyses of Kickxellomycotina fungi.</title>
        <authorList>
            <person name="Reynolds N.K."/>
            <person name="Stajich J.E."/>
            <person name="Barry K."/>
            <person name="Grigoriev I.V."/>
            <person name="Crous P."/>
            <person name="Smith M.E."/>
        </authorList>
    </citation>
    <scope>NUCLEOTIDE SEQUENCE</scope>
    <source>
        <strain evidence="1">NRRL 5244</strain>
    </source>
</reference>
<comment type="caution">
    <text evidence="1">The sequence shown here is derived from an EMBL/GenBank/DDBJ whole genome shotgun (WGS) entry which is preliminary data.</text>
</comment>
<accession>A0ACC1J6W6</accession>